<gene>
    <name evidence="1" type="ORF">XylorDRAFT_0159</name>
</gene>
<comment type="caution">
    <text evidence="1">The sequence shown here is derived from an EMBL/GenBank/DDBJ whole genome shotgun (WGS) entry which is preliminary data.</text>
</comment>
<keyword evidence="2" id="KW-1185">Reference proteome</keyword>
<protein>
    <submittedName>
        <fullName evidence="1">Uncharacterized protein</fullName>
    </submittedName>
</protein>
<dbReference type="Proteomes" id="UP000243438">
    <property type="component" value="Unassembled WGS sequence"/>
</dbReference>
<evidence type="ECO:0000313" key="1">
    <source>
        <dbReference type="EMBL" id="EXG77812.1"/>
    </source>
</evidence>
<reference evidence="1" key="1">
    <citation type="submission" date="2013-07" db="EMBL/GenBank/DDBJ databases">
        <authorList>
            <consortium name="DOE Joint Genome Institute"/>
            <person name="Anderson I."/>
            <person name="Huntemann M."/>
            <person name="Han J."/>
            <person name="Chen A."/>
            <person name="Kyrpides N."/>
            <person name="Mavromatis K."/>
            <person name="Markowitz V."/>
            <person name="Palaniappan K."/>
            <person name="Ivanova N."/>
            <person name="Schaumberg A."/>
            <person name="Pati A."/>
            <person name="Liolios K."/>
            <person name="Nordberg H.P."/>
            <person name="Cantor M.N."/>
            <person name="Hua S.X."/>
            <person name="Woyke T."/>
        </authorList>
    </citation>
    <scope>NUCLEOTIDE SEQUENCE [LARGE SCALE GENOMIC DNA]</scope>
    <source>
        <strain evidence="1">DSM 17970</strain>
    </source>
</reference>
<sequence length="37" mass="4603">MLSYYVANVINFKNIARRMYEMFHTNVFFDNKKNINR</sequence>
<evidence type="ECO:0000313" key="2">
    <source>
        <dbReference type="Proteomes" id="UP000243438"/>
    </source>
</evidence>
<organism evidence="1 2">
    <name type="scientific">Xylanibacter oryzae DSM 17970</name>
    <dbReference type="NCBI Taxonomy" id="915438"/>
    <lineage>
        <taxon>Bacteria</taxon>
        <taxon>Pseudomonadati</taxon>
        <taxon>Bacteroidota</taxon>
        <taxon>Bacteroidia</taxon>
        <taxon>Bacteroidales</taxon>
        <taxon>Prevotellaceae</taxon>
        <taxon>Xylanibacter</taxon>
    </lineage>
</organism>
<name>A0ABN0RUA3_9BACT</name>
<proteinExistence type="predicted"/>
<accession>A0ABN0RUA3</accession>
<dbReference type="EMBL" id="JFBS01000001">
    <property type="protein sequence ID" value="EXG77812.1"/>
    <property type="molecule type" value="Genomic_DNA"/>
</dbReference>